<name>A0A2P6NWQ4_9EUKA</name>
<keyword evidence="3" id="KW-1185">Reference proteome</keyword>
<dbReference type="EMBL" id="MDYQ01000011">
    <property type="protein sequence ID" value="PRP88395.1"/>
    <property type="molecule type" value="Genomic_DNA"/>
</dbReference>
<comment type="caution">
    <text evidence="2">The sequence shown here is derived from an EMBL/GenBank/DDBJ whole genome shotgun (WGS) entry which is preliminary data.</text>
</comment>
<dbReference type="Proteomes" id="UP000241769">
    <property type="component" value="Unassembled WGS sequence"/>
</dbReference>
<evidence type="ECO:0000313" key="2">
    <source>
        <dbReference type="EMBL" id="PRP88395.1"/>
    </source>
</evidence>
<feature type="region of interest" description="Disordered" evidence="1">
    <location>
        <begin position="1"/>
        <end position="31"/>
    </location>
</feature>
<gene>
    <name evidence="2" type="ORF">PROFUN_03309</name>
</gene>
<evidence type="ECO:0000313" key="3">
    <source>
        <dbReference type="Proteomes" id="UP000241769"/>
    </source>
</evidence>
<dbReference type="InParanoid" id="A0A2P6NWQ4"/>
<accession>A0A2P6NWQ4</accession>
<evidence type="ECO:0000256" key="1">
    <source>
        <dbReference type="SAM" id="MobiDB-lite"/>
    </source>
</evidence>
<proteinExistence type="predicted"/>
<sequence length="64" mass="7345">MVFSTSTNESRQCNAQTLDKGSRKKRTSIPNERRYQSRFAKTMYLIPVDDDSSPTTAFLLLKTI</sequence>
<organism evidence="2 3">
    <name type="scientific">Planoprotostelium fungivorum</name>
    <dbReference type="NCBI Taxonomy" id="1890364"/>
    <lineage>
        <taxon>Eukaryota</taxon>
        <taxon>Amoebozoa</taxon>
        <taxon>Evosea</taxon>
        <taxon>Variosea</taxon>
        <taxon>Cavosteliida</taxon>
        <taxon>Cavosteliaceae</taxon>
        <taxon>Planoprotostelium</taxon>
    </lineage>
</organism>
<feature type="compositionally biased region" description="Polar residues" evidence="1">
    <location>
        <begin position="1"/>
        <end position="19"/>
    </location>
</feature>
<protein>
    <submittedName>
        <fullName evidence="2">Uncharacterized protein</fullName>
    </submittedName>
</protein>
<reference evidence="2 3" key="1">
    <citation type="journal article" date="2018" name="Genome Biol. Evol.">
        <title>Multiple Roots of Fruiting Body Formation in Amoebozoa.</title>
        <authorList>
            <person name="Hillmann F."/>
            <person name="Forbes G."/>
            <person name="Novohradska S."/>
            <person name="Ferling I."/>
            <person name="Riege K."/>
            <person name="Groth M."/>
            <person name="Westermann M."/>
            <person name="Marz M."/>
            <person name="Spaller T."/>
            <person name="Winckler T."/>
            <person name="Schaap P."/>
            <person name="Glockner G."/>
        </authorList>
    </citation>
    <scope>NUCLEOTIDE SEQUENCE [LARGE SCALE GENOMIC DNA]</scope>
    <source>
        <strain evidence="2 3">Jena</strain>
    </source>
</reference>
<dbReference type="AlphaFoldDB" id="A0A2P6NWQ4"/>